<dbReference type="Pfam" id="PF06161">
    <property type="entry name" value="DUF975"/>
    <property type="match status" value="1"/>
</dbReference>
<gene>
    <name evidence="2" type="ORF">C4K46_09810</name>
</gene>
<sequence>MNLTELRNHARLTMRQIEGFFPLFLPPIFINFLHLMLAPRAATVEENARLTWEQFLHQELNRQAFPLVLSFITSIFLISASFALLDVIHKKKEKVGIRDAFSGFSNDKLRYIFPALIMKELALILWNGLIWWGSLLAAFSSYKISLVSQKLGIGQTSSGLPKELMEVISAYGPNLFLGLVLLALGLALLLPQQYAYSQLIYLVYDKSNEANYPGSWQLLRESRQLMRGYKGKRFVLDLTFIPWQILAFLTMGLANFIVYPYIALSQIFFYQQLKIAKSFENK</sequence>
<feature type="transmembrane region" description="Helical" evidence="1">
    <location>
        <begin position="170"/>
        <end position="190"/>
    </location>
</feature>
<dbReference type="Proteomes" id="UP001519296">
    <property type="component" value="Unassembled WGS sequence"/>
</dbReference>
<reference evidence="2 3" key="1">
    <citation type="submission" date="2018-02" db="EMBL/GenBank/DDBJ databases">
        <title>Draft genome sequence of Streptococcus oricebi CCUG 70868T type strain.</title>
        <authorList>
            <person name="Mendez V."/>
            <person name="Salva-Serra F."/>
            <person name="Jaen-Luchoro D."/>
            <person name="Gonzales-Siles L."/>
            <person name="Karlsson R."/>
            <person name="Engstrom-Jakobsson H."/>
            <person name="Busquets A."/>
            <person name="Gomila M."/>
            <person name="Pineiro-Iglesias B."/>
            <person name="Bennasar-Figueras A."/>
            <person name="Seeger M."/>
            <person name="Moore E."/>
        </authorList>
    </citation>
    <scope>NUCLEOTIDE SEQUENCE [LARGE SCALE GENOMIC DNA]</scope>
    <source>
        <strain evidence="2 3">CCUG 70868</strain>
    </source>
</reference>
<keyword evidence="1" id="KW-0472">Membrane</keyword>
<feature type="transmembrane region" description="Helical" evidence="1">
    <location>
        <begin position="64"/>
        <end position="88"/>
    </location>
</feature>
<keyword evidence="1" id="KW-0812">Transmembrane</keyword>
<organism evidence="2 3">
    <name type="scientific">Streptococcus oricebi</name>
    <dbReference type="NCBI Taxonomy" id="1547447"/>
    <lineage>
        <taxon>Bacteria</taxon>
        <taxon>Bacillati</taxon>
        <taxon>Bacillota</taxon>
        <taxon>Bacilli</taxon>
        <taxon>Lactobacillales</taxon>
        <taxon>Streptococcaceae</taxon>
        <taxon>Streptococcus</taxon>
    </lineage>
</organism>
<proteinExistence type="predicted"/>
<dbReference type="PANTHER" id="PTHR40076:SF1">
    <property type="entry name" value="MEMBRANE PROTEIN"/>
    <property type="match status" value="1"/>
</dbReference>
<accession>A0ABS5B679</accession>
<dbReference type="PANTHER" id="PTHR40076">
    <property type="entry name" value="MEMBRANE PROTEIN-RELATED"/>
    <property type="match status" value="1"/>
</dbReference>
<evidence type="ECO:0008006" key="4">
    <source>
        <dbReference type="Google" id="ProtNLM"/>
    </source>
</evidence>
<evidence type="ECO:0000313" key="3">
    <source>
        <dbReference type="Proteomes" id="UP001519296"/>
    </source>
</evidence>
<name>A0ABS5B679_9STRE</name>
<keyword evidence="1" id="KW-1133">Transmembrane helix</keyword>
<comment type="caution">
    <text evidence="2">The sequence shown here is derived from an EMBL/GenBank/DDBJ whole genome shotgun (WGS) entry which is preliminary data.</text>
</comment>
<dbReference type="RefSeq" id="WP_209629020.1">
    <property type="nucleotide sequence ID" value="NZ_PRDG01000006.1"/>
</dbReference>
<evidence type="ECO:0000256" key="1">
    <source>
        <dbReference type="SAM" id="Phobius"/>
    </source>
</evidence>
<keyword evidence="3" id="KW-1185">Reference proteome</keyword>
<feature type="transmembrane region" description="Helical" evidence="1">
    <location>
        <begin position="234"/>
        <end position="262"/>
    </location>
</feature>
<feature type="transmembrane region" description="Helical" evidence="1">
    <location>
        <begin position="109"/>
        <end position="132"/>
    </location>
</feature>
<evidence type="ECO:0000313" key="2">
    <source>
        <dbReference type="EMBL" id="MBP2624231.1"/>
    </source>
</evidence>
<feature type="transmembrane region" description="Helical" evidence="1">
    <location>
        <begin position="20"/>
        <end position="44"/>
    </location>
</feature>
<dbReference type="EMBL" id="PRDG01000006">
    <property type="protein sequence ID" value="MBP2624231.1"/>
    <property type="molecule type" value="Genomic_DNA"/>
</dbReference>
<dbReference type="InterPro" id="IPR010380">
    <property type="entry name" value="DUF975"/>
</dbReference>
<protein>
    <recommendedName>
        <fullName evidence="4">Integral membrane protein</fullName>
    </recommendedName>
</protein>